<evidence type="ECO:0000259" key="1">
    <source>
        <dbReference type="Pfam" id="PF00144"/>
    </source>
</evidence>
<protein>
    <recommendedName>
        <fullName evidence="1">Beta-lactamase-related domain-containing protein</fullName>
    </recommendedName>
</protein>
<dbReference type="InterPro" id="IPR001466">
    <property type="entry name" value="Beta-lactam-related"/>
</dbReference>
<feature type="non-terminal residue" evidence="2">
    <location>
        <position position="125"/>
    </location>
</feature>
<dbReference type="PANTHER" id="PTHR43283">
    <property type="entry name" value="BETA-LACTAMASE-RELATED"/>
    <property type="match status" value="1"/>
</dbReference>
<proteinExistence type="predicted"/>
<dbReference type="AlphaFoldDB" id="A0A382B8J7"/>
<dbReference type="PANTHER" id="PTHR43283:SF3">
    <property type="entry name" value="BETA-LACTAMASE FAMILY PROTEIN (AFU_ORTHOLOGUE AFUA_5G07500)"/>
    <property type="match status" value="1"/>
</dbReference>
<dbReference type="InterPro" id="IPR012338">
    <property type="entry name" value="Beta-lactam/transpept-like"/>
</dbReference>
<name>A0A382B8J7_9ZZZZ</name>
<evidence type="ECO:0000313" key="2">
    <source>
        <dbReference type="EMBL" id="SVB10009.1"/>
    </source>
</evidence>
<dbReference type="EMBL" id="UINC01028649">
    <property type="protein sequence ID" value="SVB10009.1"/>
    <property type="molecule type" value="Genomic_DNA"/>
</dbReference>
<reference evidence="2" key="1">
    <citation type="submission" date="2018-05" db="EMBL/GenBank/DDBJ databases">
        <authorList>
            <person name="Lanie J.A."/>
            <person name="Ng W.-L."/>
            <person name="Kazmierczak K.M."/>
            <person name="Andrzejewski T.M."/>
            <person name="Davidsen T.M."/>
            <person name="Wayne K.J."/>
            <person name="Tettelin H."/>
            <person name="Glass J.I."/>
            <person name="Rusch D."/>
            <person name="Podicherti R."/>
            <person name="Tsui H.-C.T."/>
            <person name="Winkler M.E."/>
        </authorList>
    </citation>
    <scope>NUCLEOTIDE SEQUENCE</scope>
</reference>
<sequence>MKSGMSSRRLSLIDDHIERNYIDTGKFTGSLVGIYRKGRLAHYSTMGLMDRERKKPVEWDTIFRIFSMTKPVTSVALMMLFEKGLLQLDDPVYRYIPSFRKLEVYVSGVDGSFETRPPDRSLTIK</sequence>
<dbReference type="SUPFAM" id="SSF56601">
    <property type="entry name" value="beta-lactamase/transpeptidase-like"/>
    <property type="match status" value="1"/>
</dbReference>
<accession>A0A382B8J7</accession>
<organism evidence="2">
    <name type="scientific">marine metagenome</name>
    <dbReference type="NCBI Taxonomy" id="408172"/>
    <lineage>
        <taxon>unclassified sequences</taxon>
        <taxon>metagenomes</taxon>
        <taxon>ecological metagenomes</taxon>
    </lineage>
</organism>
<dbReference type="Pfam" id="PF00144">
    <property type="entry name" value="Beta-lactamase"/>
    <property type="match status" value="1"/>
</dbReference>
<gene>
    <name evidence="2" type="ORF">METZ01_LOCUS162863</name>
</gene>
<dbReference type="Gene3D" id="3.40.710.10">
    <property type="entry name" value="DD-peptidase/beta-lactamase superfamily"/>
    <property type="match status" value="1"/>
</dbReference>
<feature type="domain" description="Beta-lactamase-related" evidence="1">
    <location>
        <begin position="16"/>
        <end position="100"/>
    </location>
</feature>
<dbReference type="InterPro" id="IPR050789">
    <property type="entry name" value="Diverse_Enzym_Activities"/>
</dbReference>